<dbReference type="AlphaFoldDB" id="A0A9P5GXK3"/>
<feature type="non-terminal residue" evidence="1">
    <location>
        <position position="1"/>
    </location>
</feature>
<keyword evidence="2" id="KW-1185">Reference proteome</keyword>
<evidence type="ECO:0000313" key="1">
    <source>
        <dbReference type="EMBL" id="KAF7530306.1"/>
    </source>
</evidence>
<reference evidence="1" key="1">
    <citation type="submission" date="2020-02" db="EMBL/GenBank/DDBJ databases">
        <authorList>
            <person name="Lichtner F.J."/>
        </authorList>
    </citation>
    <scope>NUCLEOTIDE SEQUENCE</scope>
    <source>
        <strain evidence="1">G10</strain>
    </source>
</reference>
<dbReference type="Proteomes" id="UP000701341">
    <property type="component" value="Unassembled WGS sequence"/>
</dbReference>
<comment type="caution">
    <text evidence="1">The sequence shown here is derived from an EMBL/GenBank/DDBJ whole genome shotgun (WGS) entry which is preliminary data.</text>
</comment>
<sequence>AKVTPLYELNVATNEDLGDAEVALDKMLLFDGSPKAMVIIAHDASIPDGLPFFPQSITEWDVEGHKAKGTWGFLKDFAGAIDGRK</sequence>
<protein>
    <submittedName>
        <fullName evidence="1">Uncharacterized protein</fullName>
    </submittedName>
</protein>
<name>A0A9P5GXK3_PENCR</name>
<accession>A0A9P5GXK3</accession>
<gene>
    <name evidence="1" type="ORF">PCG10_003677</name>
</gene>
<organism evidence="1 2">
    <name type="scientific">Penicillium crustosum</name>
    <name type="common">Blue mold fungus</name>
    <dbReference type="NCBI Taxonomy" id="36656"/>
    <lineage>
        <taxon>Eukaryota</taxon>
        <taxon>Fungi</taxon>
        <taxon>Dikarya</taxon>
        <taxon>Ascomycota</taxon>
        <taxon>Pezizomycotina</taxon>
        <taxon>Eurotiomycetes</taxon>
        <taxon>Eurotiomycetidae</taxon>
        <taxon>Eurotiales</taxon>
        <taxon>Aspergillaceae</taxon>
        <taxon>Penicillium</taxon>
    </lineage>
</organism>
<proteinExistence type="predicted"/>
<dbReference type="EMBL" id="JAAOZQ010000002">
    <property type="protein sequence ID" value="KAF7530306.1"/>
    <property type="molecule type" value="Genomic_DNA"/>
</dbReference>
<evidence type="ECO:0000313" key="2">
    <source>
        <dbReference type="Proteomes" id="UP000701341"/>
    </source>
</evidence>